<dbReference type="RefSeq" id="XP_003863917.1">
    <property type="nucleotide sequence ID" value="XM_003863869.1"/>
</dbReference>
<dbReference type="VEuPathDB" id="TriTrypDB:LdBPK_330930.1"/>
<evidence type="ECO:0000313" key="5">
    <source>
        <dbReference type="EMBL" id="TPP55600.1"/>
    </source>
</evidence>
<dbReference type="EMBL" id="CP029532">
    <property type="protein sequence ID" value="AYU82067.1"/>
    <property type="molecule type" value="Genomic_DNA"/>
</dbReference>
<keyword evidence="7" id="KW-1185">Reference proteome</keyword>
<accession>E9BQ22</accession>
<dbReference type="EMBL" id="RHLD01000006">
    <property type="protein sequence ID" value="TPP55600.1"/>
    <property type="molecule type" value="Genomic_DNA"/>
</dbReference>
<reference evidence="8" key="7">
    <citation type="submission" date="2019-02" db="EMBL/GenBank/DDBJ databases">
        <title>FDA dAtabase for Regulatory Grade micrObial Sequences (FDA-ARGOS): Supporting development and validation of Infectious Disease Dx tests.</title>
        <authorList>
            <person name="Duncan R."/>
            <person name="Fisher C."/>
            <person name="Tallon L."/>
            <person name="Sadzewicz L."/>
            <person name="Sengamalay N."/>
            <person name="Ott S."/>
            <person name="Godinez A."/>
            <person name="Nagaraj S."/>
            <person name="Vavikolanu K."/>
            <person name="Nadendla S."/>
            <person name="Aluvathingal J."/>
            <person name="Sichtig H."/>
        </authorList>
    </citation>
    <scope>NUCLEOTIDE SEQUENCE [LARGE SCALE GENOMIC DNA]</scope>
    <source>
        <strain evidence="8">FDAARGOS_361</strain>
    </source>
</reference>
<dbReference type="VEuPathDB" id="TriTrypDB:LDHU3_33.1460"/>
<evidence type="ECO:0000313" key="1">
    <source>
        <dbReference type="EMBL" id="AYU82067.1"/>
    </source>
</evidence>
<dbReference type="EMBL" id="LR812653">
    <property type="protein sequence ID" value="CAC5433292.1"/>
    <property type="molecule type" value="Genomic_DNA"/>
</dbReference>
<gene>
    <name evidence="5" type="ORF">CGC20_10970</name>
    <name evidence="4" type="ORF">CGC21_38140</name>
    <name evidence="3" type="ORF">LDBPK_330930</name>
    <name evidence="1" type="ORF">LdCL_330015400</name>
    <name evidence="2" type="ORF">LDHU3_33.1460</name>
</gene>
<dbReference type="AlphaFoldDB" id="A0A3Q8IDN3"/>
<reference evidence="6" key="3">
    <citation type="submission" date="2011-02" db="EMBL/GenBank/DDBJ databases">
        <title>Whole genome sequencing of Leishmania donovani clinical lines reveals dynamic variation related to drug resistance.</title>
        <authorList>
            <person name="Downing T."/>
            <person name="Imamura H."/>
            <person name="Sanders M."/>
            <person name="Decuypere S."/>
            <person name="Hertz-Fowler C."/>
            <person name="Clark T.G."/>
            <person name="Rijal S."/>
            <person name="Sundar S."/>
            <person name="Quail M.A."/>
            <person name="De Doncker S."/>
            <person name="Maes I."/>
            <person name="Vanaerschot M."/>
            <person name="Stark O."/>
            <person name="Schonian G."/>
            <person name="Dujardin J.C."/>
            <person name="Berriman M."/>
        </authorList>
    </citation>
    <scope>NUCLEOTIDE SEQUENCE [LARGE SCALE GENOMIC DNA]</scope>
    <source>
        <strain evidence="6">BPK282A1</strain>
    </source>
</reference>
<dbReference type="EMBL" id="RHLC01000007">
    <property type="protein sequence ID" value="TPP53777.1"/>
    <property type="molecule type" value="Genomic_DNA"/>
</dbReference>
<evidence type="ECO:0000313" key="3">
    <source>
        <dbReference type="EMBL" id="CBZ37234.1"/>
    </source>
</evidence>
<dbReference type="OMA" id="YRATAMR"/>
<dbReference type="Proteomes" id="UP000008980">
    <property type="component" value="Chromosome 33"/>
</dbReference>
<evidence type="ECO:0000313" key="9">
    <source>
        <dbReference type="Proteomes" id="UP000318821"/>
    </source>
</evidence>
<dbReference type="Proteomes" id="UP000318447">
    <property type="component" value="Unassembled WGS sequence"/>
</dbReference>
<dbReference type="OrthoDB" id="270202at2759"/>
<dbReference type="Proteomes" id="UP000601710">
    <property type="component" value="Chromosome 33"/>
</dbReference>
<dbReference type="Proteomes" id="UP000318821">
    <property type="component" value="Unassembled WGS sequence"/>
</dbReference>
<dbReference type="EMBL" id="FR799620">
    <property type="protein sequence ID" value="CBZ37234.1"/>
    <property type="molecule type" value="Genomic_DNA"/>
</dbReference>
<dbReference type="KEGG" id="ldo:LDBPK_330930"/>
<evidence type="ECO:0000313" key="2">
    <source>
        <dbReference type="EMBL" id="CAC5433292.1"/>
    </source>
</evidence>
<organism evidence="1 7">
    <name type="scientific">Leishmania donovani</name>
    <dbReference type="NCBI Taxonomy" id="5661"/>
    <lineage>
        <taxon>Eukaryota</taxon>
        <taxon>Discoba</taxon>
        <taxon>Euglenozoa</taxon>
        <taxon>Kinetoplastea</taxon>
        <taxon>Metakinetoplastina</taxon>
        <taxon>Trypanosomatida</taxon>
        <taxon>Trypanosomatidae</taxon>
        <taxon>Leishmaniinae</taxon>
        <taxon>Leishmania</taxon>
    </lineage>
</organism>
<reference evidence="9" key="5">
    <citation type="submission" date="2019-02" db="EMBL/GenBank/DDBJ databases">
        <title>FDA dAtabase for Regulatory Grade micrObial Sequences (FDA-ARGOS): Supporting development and validation of Infectious Disease Dx tests.</title>
        <authorList>
            <person name="Duncan R."/>
            <person name="Fisher C."/>
            <person name="Tallon L."/>
            <person name="Sadzewicz L."/>
            <person name="Sengamalay N."/>
            <person name="Ott S."/>
            <person name="Godinez A."/>
            <person name="Nagaraj S."/>
            <person name="Vavikolanu K."/>
            <person name="Vyas G."/>
            <person name="Nadendla S."/>
            <person name="Aluvathingal J."/>
            <person name="Sichtig H."/>
        </authorList>
    </citation>
    <scope>NUCLEOTIDE SEQUENCE [LARGE SCALE GENOMIC DNA]</scope>
    <source>
        <strain evidence="9">FDAARGOS_360</strain>
    </source>
</reference>
<dbReference type="VEuPathDB" id="TriTrypDB:LdCL_330015400"/>
<sequence>MQPPPPPMTPYEENITRSYQYLNGARMQSAILFNSTTFCIDRCLDTQELYTLMRTTNAPISYRLQKDMEEKKCVQNCSAKWDELFNITLTETNEGAVRQVQADAIAKMMGAMQQ</sequence>
<reference evidence="4" key="6">
    <citation type="submission" date="2019-02" db="EMBL/GenBank/DDBJ databases">
        <title>FDA dAtabase for Regulatory Grade micrObial Sequences (FDA-ARGOS): Supporting development and validation of Infectious Disease Dx tests.</title>
        <authorList>
            <person name="Duncan R."/>
            <person name="Fisher C."/>
            <person name="Tallon L.J."/>
            <person name="Sadzewicz L."/>
            <person name="Sengamalay N."/>
            <person name="Ott S."/>
            <person name="Godinez A."/>
            <person name="Nagaraj S."/>
            <person name="Nadendla S."/>
            <person name="Sichtig H."/>
        </authorList>
    </citation>
    <scope>NUCLEOTIDE SEQUENCE</scope>
    <source>
        <strain evidence="5">FDAARGOS_360</strain>
        <strain evidence="4">FDAARGOS_361</strain>
    </source>
</reference>
<reference evidence="3 6" key="1">
    <citation type="journal article" date="2011" name="Genome Res.">
        <title>Whole genome sequencing of multiple Leishmania donovani clinical isolates provides insights into population structure and mechanisms of drug resistance.</title>
        <authorList>
            <person name="Downing T."/>
            <person name="Imamura H."/>
            <person name="Decuypere S."/>
            <person name="Clark T.G."/>
            <person name="Coombs G.H."/>
            <person name="Cotton J.A."/>
            <person name="Hilley J.D."/>
            <person name="de Doncker S."/>
            <person name="Maes I."/>
            <person name="Mottram J.C."/>
            <person name="Quail M.A."/>
            <person name="Rijal S."/>
            <person name="Sanders M."/>
            <person name="Schonian G."/>
            <person name="Stark O."/>
            <person name="Sundar S."/>
            <person name="Vanaerschot M."/>
            <person name="Hertz-Fowler C."/>
            <person name="Dujardin J.C."/>
            <person name="Berriman M."/>
        </authorList>
    </citation>
    <scope>NUCLEOTIDE SEQUENCE [LARGE SCALE GENOMIC DNA]</scope>
    <source>
        <strain evidence="3 6">BPK282A1</strain>
    </source>
</reference>
<evidence type="ECO:0000313" key="6">
    <source>
        <dbReference type="Proteomes" id="UP000008980"/>
    </source>
</evidence>
<reference evidence="1 7" key="4">
    <citation type="journal article" date="2018" name="Sci. Rep.">
        <title>A complete Leishmania donovani reference genome identifies novel genetic variations associated with virulence.</title>
        <authorList>
            <person name="Lypaczewski P."/>
            <person name="Hoshizaki J."/>
            <person name="Zhang W.-W."/>
            <person name="McCall L.-I."/>
            <person name="Torcivia-Rodriguez J."/>
            <person name="Simonyan V."/>
            <person name="Kaur A."/>
            <person name="Dewar K."/>
            <person name="Matlashewski G."/>
        </authorList>
    </citation>
    <scope>NUCLEOTIDE SEQUENCE [LARGE SCALE GENOMIC DNA]</scope>
    <source>
        <strain evidence="1 7">LdCL</strain>
    </source>
</reference>
<dbReference type="Proteomes" id="UP000274082">
    <property type="component" value="Chromosome 33"/>
</dbReference>
<evidence type="ECO:0000313" key="8">
    <source>
        <dbReference type="Proteomes" id="UP000318447"/>
    </source>
</evidence>
<dbReference type="GeneID" id="13392314"/>
<reference evidence="3" key="2">
    <citation type="submission" date="2011-01" db="EMBL/GenBank/DDBJ databases">
        <authorList>
            <person name="Zhao B.P."/>
            <person name="Ren Z.A."/>
            <person name="Li C.D."/>
        </authorList>
    </citation>
    <scope>NUCLEOTIDE SEQUENCE</scope>
    <source>
        <strain evidence="3">BPK282A1</strain>
    </source>
</reference>
<accession>A0A3Q8IDN3</accession>
<proteinExistence type="predicted"/>
<evidence type="ECO:0000313" key="7">
    <source>
        <dbReference type="Proteomes" id="UP000274082"/>
    </source>
</evidence>
<evidence type="ECO:0000313" key="4">
    <source>
        <dbReference type="EMBL" id="TPP53777.1"/>
    </source>
</evidence>
<reference evidence="2" key="8">
    <citation type="submission" date="2020-06" db="EMBL/GenBank/DDBJ databases">
        <authorList>
            <person name="Camacho E."/>
            <person name="Gonzalez-de la Fuente S."/>
            <person name="Rastrojo A."/>
            <person name="Peiro-Pastor R."/>
            <person name="Solana JC."/>
            <person name="Tabera L."/>
            <person name="Gamarro F."/>
            <person name="Carrasco-Ramiro F."/>
            <person name="Requena JM."/>
            <person name="Aguado B."/>
        </authorList>
    </citation>
    <scope>NUCLEOTIDE SEQUENCE</scope>
</reference>
<name>A0A3Q8IDN3_LEIDO</name>
<protein>
    <submittedName>
        <fullName evidence="2">Hypothetical_protein_conserved</fullName>
    </submittedName>
</protein>